<protein>
    <submittedName>
        <fullName evidence="2">Uncharacterized protein</fullName>
    </submittedName>
</protein>
<name>A0AAX1F7M0_9NEIS</name>
<sequence>MQAIKLALILSTIAMPLAGQAKQPAPARQAANLPRFIRSINQKAPIESGPITIRRAAAQGRNILIDAAIDSQLLPLPPAVEREPTRQALQTLAEASWCHHPQFPALNQTRNLTTRYTISGETAPISITIPAGRCAQIQSSQNPAQQEENSQIAALILLIPGMNQRLPLTEDKLTLQRVRFDHTARTMHKYLTLNDPELTKQPVAQIRTKLQTEARALVCEDPLLAQSNLYYPTTHHFTLTGHPETFKAAIAKNSCTQTENTK</sequence>
<feature type="signal peptide" evidence="1">
    <location>
        <begin position="1"/>
        <end position="21"/>
    </location>
</feature>
<proteinExistence type="predicted"/>
<dbReference type="AlphaFoldDB" id="A0AAX1F7M0"/>
<organism evidence="2 3">
    <name type="scientific">Eikenella exigua</name>
    <dbReference type="NCBI Taxonomy" id="2528037"/>
    <lineage>
        <taxon>Bacteria</taxon>
        <taxon>Pseudomonadati</taxon>
        <taxon>Pseudomonadota</taxon>
        <taxon>Betaproteobacteria</taxon>
        <taxon>Neisseriales</taxon>
        <taxon>Neisseriaceae</taxon>
        <taxon>Eikenella</taxon>
    </lineage>
</organism>
<keyword evidence="3" id="KW-1185">Reference proteome</keyword>
<dbReference type="KEGG" id="eex:EZJ17_05335"/>
<keyword evidence="1" id="KW-0732">Signal</keyword>
<reference evidence="3" key="1">
    <citation type="journal article" date="2019" name="J. Anim. Genet.">
        <title>Description and whole genome sequencing of Eikenella exigua sp. nov., isolated from brain abscess and blood.</title>
        <authorList>
            <person name="Stormo K.A."/>
            <person name="Nygaard R.M."/>
            <person name="Bruvold T.S."/>
            <person name="Dimmen G."/>
            <person name="Lindemann P.C."/>
            <person name="Jordal S."/>
            <person name="Kommedal O."/>
        </authorList>
    </citation>
    <scope>NUCLEOTIDE SEQUENCE [LARGE SCALE GENOMIC DNA]</scope>
    <source>
        <strain evidence="3">PXX</strain>
    </source>
</reference>
<evidence type="ECO:0000313" key="2">
    <source>
        <dbReference type="EMBL" id="QED92101.1"/>
    </source>
</evidence>
<evidence type="ECO:0000313" key="3">
    <source>
        <dbReference type="Proteomes" id="UP000326695"/>
    </source>
</evidence>
<gene>
    <name evidence="2" type="ORF">EZJ17_05335</name>
</gene>
<dbReference type="EMBL" id="CP038018">
    <property type="protein sequence ID" value="QED92101.1"/>
    <property type="molecule type" value="Genomic_DNA"/>
</dbReference>
<evidence type="ECO:0000256" key="1">
    <source>
        <dbReference type="SAM" id="SignalP"/>
    </source>
</evidence>
<dbReference type="Proteomes" id="UP000326695">
    <property type="component" value="Chromosome"/>
</dbReference>
<feature type="chain" id="PRO_5043802290" evidence="1">
    <location>
        <begin position="22"/>
        <end position="262"/>
    </location>
</feature>
<accession>A0AAX1F7M0</accession>
<dbReference type="RefSeq" id="WP_067438734.1">
    <property type="nucleotide sequence ID" value="NZ_CP038018.1"/>
</dbReference>